<evidence type="ECO:0000313" key="1">
    <source>
        <dbReference type="EMBL" id="KAJ1132830.1"/>
    </source>
</evidence>
<accession>A0AAV7Q464</accession>
<proteinExistence type="predicted"/>
<organism evidence="1 2">
    <name type="scientific">Pleurodeles waltl</name>
    <name type="common">Iberian ribbed newt</name>
    <dbReference type="NCBI Taxonomy" id="8319"/>
    <lineage>
        <taxon>Eukaryota</taxon>
        <taxon>Metazoa</taxon>
        <taxon>Chordata</taxon>
        <taxon>Craniata</taxon>
        <taxon>Vertebrata</taxon>
        <taxon>Euteleostomi</taxon>
        <taxon>Amphibia</taxon>
        <taxon>Batrachia</taxon>
        <taxon>Caudata</taxon>
        <taxon>Salamandroidea</taxon>
        <taxon>Salamandridae</taxon>
        <taxon>Pleurodelinae</taxon>
        <taxon>Pleurodeles</taxon>
    </lineage>
</organism>
<dbReference type="AlphaFoldDB" id="A0AAV7Q464"/>
<protein>
    <submittedName>
        <fullName evidence="1">Uncharacterized protein</fullName>
    </submittedName>
</protein>
<comment type="caution">
    <text evidence="1">The sequence shown here is derived from an EMBL/GenBank/DDBJ whole genome shotgun (WGS) entry which is preliminary data.</text>
</comment>
<sequence>MWVELSHRPGSSHLRMRRDVTRQDTHEAVRWLYKDGGPAASLITLGWHQRCRDARELHKYGVICGGRVDKRREQASARALRIEPSDGYTKMAGPLLRACALQLRPYLTYALPLV</sequence>
<gene>
    <name evidence="1" type="ORF">NDU88_011131</name>
</gene>
<dbReference type="EMBL" id="JANPWB010000011">
    <property type="protein sequence ID" value="KAJ1132830.1"/>
    <property type="molecule type" value="Genomic_DNA"/>
</dbReference>
<name>A0AAV7Q464_PLEWA</name>
<dbReference type="Proteomes" id="UP001066276">
    <property type="component" value="Chromosome 7"/>
</dbReference>
<evidence type="ECO:0000313" key="2">
    <source>
        <dbReference type="Proteomes" id="UP001066276"/>
    </source>
</evidence>
<reference evidence="1" key="1">
    <citation type="journal article" date="2022" name="bioRxiv">
        <title>Sequencing and chromosome-scale assembly of the giantPleurodeles waltlgenome.</title>
        <authorList>
            <person name="Brown T."/>
            <person name="Elewa A."/>
            <person name="Iarovenko S."/>
            <person name="Subramanian E."/>
            <person name="Araus A.J."/>
            <person name="Petzold A."/>
            <person name="Susuki M."/>
            <person name="Suzuki K.-i.T."/>
            <person name="Hayashi T."/>
            <person name="Toyoda A."/>
            <person name="Oliveira C."/>
            <person name="Osipova E."/>
            <person name="Leigh N.D."/>
            <person name="Simon A."/>
            <person name="Yun M.H."/>
        </authorList>
    </citation>
    <scope>NUCLEOTIDE SEQUENCE</scope>
    <source>
        <strain evidence="1">20211129_DDA</strain>
        <tissue evidence="1">Liver</tissue>
    </source>
</reference>
<keyword evidence="2" id="KW-1185">Reference proteome</keyword>